<dbReference type="AlphaFoldDB" id="A0A6D2K4U9"/>
<sequence length="112" mass="12795">MRYLKGDKKSYADVGDQHINRRFVFQTQILVDAMTLGTALLAMCISLTEVPSNGKARKSQLIYTSTIEAEYVACDMSFKSLHKEKEENEYRKRECSNRLAHREKEEVGLGSS</sequence>
<keyword evidence="2" id="KW-1185">Reference proteome</keyword>
<comment type="caution">
    <text evidence="1">The sequence shown here is derived from an EMBL/GenBank/DDBJ whole genome shotgun (WGS) entry which is preliminary data.</text>
</comment>
<reference evidence="1" key="1">
    <citation type="submission" date="2020-01" db="EMBL/GenBank/DDBJ databases">
        <authorList>
            <person name="Mishra B."/>
        </authorList>
    </citation>
    <scope>NUCLEOTIDE SEQUENCE [LARGE SCALE GENOMIC DNA]</scope>
</reference>
<evidence type="ECO:0000313" key="2">
    <source>
        <dbReference type="Proteomes" id="UP000467841"/>
    </source>
</evidence>
<proteinExistence type="predicted"/>
<name>A0A6D2K4U9_9BRAS</name>
<dbReference type="Proteomes" id="UP000467841">
    <property type="component" value="Unassembled WGS sequence"/>
</dbReference>
<gene>
    <name evidence="1" type="ORF">MERR_LOCUS31791</name>
</gene>
<evidence type="ECO:0000313" key="1">
    <source>
        <dbReference type="EMBL" id="CAA7044556.1"/>
    </source>
</evidence>
<accession>A0A6D2K4U9</accession>
<dbReference type="EMBL" id="CACVBM020001303">
    <property type="protein sequence ID" value="CAA7044556.1"/>
    <property type="molecule type" value="Genomic_DNA"/>
</dbReference>
<organism evidence="1 2">
    <name type="scientific">Microthlaspi erraticum</name>
    <dbReference type="NCBI Taxonomy" id="1685480"/>
    <lineage>
        <taxon>Eukaryota</taxon>
        <taxon>Viridiplantae</taxon>
        <taxon>Streptophyta</taxon>
        <taxon>Embryophyta</taxon>
        <taxon>Tracheophyta</taxon>
        <taxon>Spermatophyta</taxon>
        <taxon>Magnoliopsida</taxon>
        <taxon>eudicotyledons</taxon>
        <taxon>Gunneridae</taxon>
        <taxon>Pentapetalae</taxon>
        <taxon>rosids</taxon>
        <taxon>malvids</taxon>
        <taxon>Brassicales</taxon>
        <taxon>Brassicaceae</taxon>
        <taxon>Coluteocarpeae</taxon>
        <taxon>Microthlaspi</taxon>
    </lineage>
</organism>
<protein>
    <submittedName>
        <fullName evidence="1">Uncharacterized protein</fullName>
    </submittedName>
</protein>